<evidence type="ECO:0000256" key="2">
    <source>
        <dbReference type="SAM" id="SignalP"/>
    </source>
</evidence>
<keyword evidence="2" id="KW-0732">Signal</keyword>
<evidence type="ECO:0000313" key="5">
    <source>
        <dbReference type="Proteomes" id="UP000252147"/>
    </source>
</evidence>
<dbReference type="SMART" id="SM00849">
    <property type="entry name" value="Lactamase_B"/>
    <property type="match status" value="1"/>
</dbReference>
<dbReference type="InterPro" id="IPR044094">
    <property type="entry name" value="AtsA-like_MBL-fold"/>
</dbReference>
<dbReference type="SUPFAM" id="SSF56281">
    <property type="entry name" value="Metallo-hydrolase/oxidoreductase"/>
    <property type="match status" value="1"/>
</dbReference>
<evidence type="ECO:0000259" key="3">
    <source>
        <dbReference type="SMART" id="SM00849"/>
    </source>
</evidence>
<protein>
    <submittedName>
        <fullName evidence="4">MBL fold metallo-hydrolase</fullName>
    </submittedName>
</protein>
<feature type="signal peptide" evidence="2">
    <location>
        <begin position="1"/>
        <end position="16"/>
    </location>
</feature>
<gene>
    <name evidence="4" type="ORF">DBW97_01510</name>
</gene>
<feature type="chain" id="PRO_5016850798" evidence="2">
    <location>
        <begin position="17"/>
        <end position="296"/>
    </location>
</feature>
<dbReference type="GO" id="GO:0042781">
    <property type="term" value="F:3'-tRNA processing endoribonuclease activity"/>
    <property type="evidence" value="ECO:0007669"/>
    <property type="project" value="TreeGrafter"/>
</dbReference>
<sequence length="296" mass="33122">MIRFLVLFCLSLAVTAETKFFVLGSGTPNPNPDRSGSAYLVLVNNTPYLFDFGPGVVRKMSALSKSWGGAYSELEVENLEYAFLTHFHSDHSLGLADLIITPWIMGRERPLKIFGPASTADMAENILKAYQTDIDYRINGTQPQNSTGYKVVFTKLNEGLVYKDQNIQVLAFLNSHGDVKESYGFVIETEDKKILISGDTGPSENLIKYGKNLDILVHEVYSQAGFNQKTSDWQKYHKAHHTSPSELAAIAKQIKPKKLVLCHILFWGATEEEILQEMTTHYSGKIVLAKDLLLVE</sequence>
<dbReference type="InterPro" id="IPR001279">
    <property type="entry name" value="Metallo-B-lactamas"/>
</dbReference>
<organism evidence="4 5">
    <name type="scientific">SAR86 cluster bacterium</name>
    <dbReference type="NCBI Taxonomy" id="2030880"/>
    <lineage>
        <taxon>Bacteria</taxon>
        <taxon>Pseudomonadati</taxon>
        <taxon>Pseudomonadota</taxon>
        <taxon>Gammaproteobacteria</taxon>
        <taxon>SAR86 cluster</taxon>
    </lineage>
</organism>
<feature type="domain" description="Metallo-beta-lactamase" evidence="3">
    <location>
        <begin position="35"/>
        <end position="252"/>
    </location>
</feature>
<evidence type="ECO:0000256" key="1">
    <source>
        <dbReference type="ARBA" id="ARBA00022801"/>
    </source>
</evidence>
<dbReference type="PANTHER" id="PTHR46018:SF2">
    <property type="entry name" value="ZINC PHOSPHODIESTERASE ELAC PROTEIN 1"/>
    <property type="match status" value="1"/>
</dbReference>
<dbReference type="Pfam" id="PF12706">
    <property type="entry name" value="Lactamase_B_2"/>
    <property type="match status" value="1"/>
</dbReference>
<dbReference type="CDD" id="cd07719">
    <property type="entry name" value="arylsulfatase_AtsA-like_MBL-fold"/>
    <property type="match status" value="1"/>
</dbReference>
<dbReference type="EMBL" id="QOPD01000002">
    <property type="protein sequence ID" value="RCL38715.1"/>
    <property type="molecule type" value="Genomic_DNA"/>
</dbReference>
<dbReference type="Proteomes" id="UP000252147">
    <property type="component" value="Unassembled WGS sequence"/>
</dbReference>
<dbReference type="InterPro" id="IPR036866">
    <property type="entry name" value="RibonucZ/Hydroxyglut_hydro"/>
</dbReference>
<comment type="caution">
    <text evidence="4">The sequence shown here is derived from an EMBL/GenBank/DDBJ whole genome shotgun (WGS) entry which is preliminary data.</text>
</comment>
<dbReference type="PANTHER" id="PTHR46018">
    <property type="entry name" value="ZINC PHOSPHODIESTERASE ELAC PROTEIN 1"/>
    <property type="match status" value="1"/>
</dbReference>
<dbReference type="Gene3D" id="3.60.15.10">
    <property type="entry name" value="Ribonuclease Z/Hydroxyacylglutathione hydrolase-like"/>
    <property type="match status" value="1"/>
</dbReference>
<accession>A0A368BNQ6</accession>
<name>A0A368BNQ6_9GAMM</name>
<reference evidence="4 5" key="1">
    <citation type="journal article" date="2018" name="Microbiome">
        <title>Fine metagenomic profile of the Mediterranean stratified and mixed water columns revealed by assembly and recruitment.</title>
        <authorList>
            <person name="Haro-Moreno J.M."/>
            <person name="Lopez-Perez M."/>
            <person name="De La Torre J.R."/>
            <person name="Picazo A."/>
            <person name="Camacho A."/>
            <person name="Rodriguez-Valera F."/>
        </authorList>
    </citation>
    <scope>NUCLEOTIDE SEQUENCE [LARGE SCALE GENOMIC DNA]</scope>
    <source>
        <strain evidence="4">MED-G83</strain>
    </source>
</reference>
<proteinExistence type="predicted"/>
<dbReference type="AlphaFoldDB" id="A0A368BNQ6"/>
<evidence type="ECO:0000313" key="4">
    <source>
        <dbReference type="EMBL" id="RCL38715.1"/>
    </source>
</evidence>
<keyword evidence="1 4" id="KW-0378">Hydrolase</keyword>